<feature type="region of interest" description="Disordered" evidence="1">
    <location>
        <begin position="1"/>
        <end position="23"/>
    </location>
</feature>
<dbReference type="AlphaFoldDB" id="A0A2P2J6D3"/>
<accession>A0A2P2J6D3</accession>
<protein>
    <submittedName>
        <fullName evidence="2">Uncharacterized protein</fullName>
    </submittedName>
</protein>
<dbReference type="EMBL" id="GGEC01008543">
    <property type="protein sequence ID" value="MBW89026.1"/>
    <property type="molecule type" value="Transcribed_RNA"/>
</dbReference>
<name>A0A2P2J6D3_RHIMU</name>
<organism evidence="2">
    <name type="scientific">Rhizophora mucronata</name>
    <name type="common">Asiatic mangrove</name>
    <dbReference type="NCBI Taxonomy" id="61149"/>
    <lineage>
        <taxon>Eukaryota</taxon>
        <taxon>Viridiplantae</taxon>
        <taxon>Streptophyta</taxon>
        <taxon>Embryophyta</taxon>
        <taxon>Tracheophyta</taxon>
        <taxon>Spermatophyta</taxon>
        <taxon>Magnoliopsida</taxon>
        <taxon>eudicotyledons</taxon>
        <taxon>Gunneridae</taxon>
        <taxon>Pentapetalae</taxon>
        <taxon>rosids</taxon>
        <taxon>fabids</taxon>
        <taxon>Malpighiales</taxon>
        <taxon>Rhizophoraceae</taxon>
        <taxon>Rhizophora</taxon>
    </lineage>
</organism>
<proteinExistence type="predicted"/>
<reference evidence="2" key="1">
    <citation type="submission" date="2018-02" db="EMBL/GenBank/DDBJ databases">
        <title>Rhizophora mucronata_Transcriptome.</title>
        <authorList>
            <person name="Meera S.P."/>
            <person name="Sreeshan A."/>
            <person name="Augustine A."/>
        </authorList>
    </citation>
    <scope>NUCLEOTIDE SEQUENCE</scope>
    <source>
        <tissue evidence="2">Leaf</tissue>
    </source>
</reference>
<evidence type="ECO:0000313" key="2">
    <source>
        <dbReference type="EMBL" id="MBW89026.1"/>
    </source>
</evidence>
<evidence type="ECO:0000256" key="1">
    <source>
        <dbReference type="SAM" id="MobiDB-lite"/>
    </source>
</evidence>
<sequence>MSKRNVMAEGEEINPDKGQLLKP</sequence>